<dbReference type="InterPro" id="IPR018501">
    <property type="entry name" value="DDT_dom"/>
</dbReference>
<evidence type="ECO:0000256" key="3">
    <source>
        <dbReference type="SAM" id="MobiDB-lite"/>
    </source>
</evidence>
<accession>A0AAQ3N5U5</accession>
<organism evidence="5 6">
    <name type="scientific">Vigna mungo</name>
    <name type="common">Black gram</name>
    <name type="synonym">Phaseolus mungo</name>
    <dbReference type="NCBI Taxonomy" id="3915"/>
    <lineage>
        <taxon>Eukaryota</taxon>
        <taxon>Viridiplantae</taxon>
        <taxon>Streptophyta</taxon>
        <taxon>Embryophyta</taxon>
        <taxon>Tracheophyta</taxon>
        <taxon>Spermatophyta</taxon>
        <taxon>Magnoliopsida</taxon>
        <taxon>eudicotyledons</taxon>
        <taxon>Gunneridae</taxon>
        <taxon>Pentapetalae</taxon>
        <taxon>rosids</taxon>
        <taxon>fabids</taxon>
        <taxon>Fabales</taxon>
        <taxon>Fabaceae</taxon>
        <taxon>Papilionoideae</taxon>
        <taxon>50 kb inversion clade</taxon>
        <taxon>NPAAA clade</taxon>
        <taxon>indigoferoid/millettioid clade</taxon>
        <taxon>Phaseoleae</taxon>
        <taxon>Vigna</taxon>
    </lineage>
</organism>
<comment type="subcellular location">
    <subcellularLocation>
        <location evidence="1">Nucleus</location>
    </subcellularLocation>
</comment>
<dbReference type="PANTHER" id="PTHR46508">
    <property type="entry name" value="PHD FINGER FAMILY PROTEIN"/>
    <property type="match status" value="1"/>
</dbReference>
<proteinExistence type="predicted"/>
<protein>
    <recommendedName>
        <fullName evidence="4">DDT domain-containing protein</fullName>
    </recommendedName>
</protein>
<dbReference type="PROSITE" id="PS50827">
    <property type="entry name" value="DDT"/>
    <property type="match status" value="1"/>
</dbReference>
<sequence>MEAPVARPRGRPRKRRRNDEENENEAKKLASMGTRPPVALLGRFVLKNFPRNGVFLGKVVYYESGLYRVCYEDGDSEDLDSGEVRSILVKEGEINGDLAGRKEKLEELVSKNGGKIGIGSQKGPVESIKEESRAGVCELNDGGLMIEKDEEEDDEDVNSLSDSGTGLGMDSGAESETLPPPPELPVSSGTIGVPEQCVSLVFSVYGFLRSFSIRLFLQPFTLDEFIGALNYQVTNSLLDAIHLSLMRVLRQHLEFLSSEGSERASRCLR</sequence>
<dbReference type="PANTHER" id="PTHR46508:SF1">
    <property type="entry name" value="PHD FINGER FAMILY PROTEIN"/>
    <property type="match status" value="1"/>
</dbReference>
<dbReference type="Proteomes" id="UP001374535">
    <property type="component" value="Chromosome 7"/>
</dbReference>
<dbReference type="InterPro" id="IPR047365">
    <property type="entry name" value="Tudor_AtPTM-like"/>
</dbReference>
<dbReference type="Pfam" id="PF21743">
    <property type="entry name" value="PTM_DIR17_Tudor"/>
    <property type="match status" value="1"/>
</dbReference>
<keyword evidence="6" id="KW-1185">Reference proteome</keyword>
<feature type="region of interest" description="Disordered" evidence="3">
    <location>
        <begin position="1"/>
        <end position="31"/>
    </location>
</feature>
<evidence type="ECO:0000313" key="5">
    <source>
        <dbReference type="EMBL" id="WVZ03101.1"/>
    </source>
</evidence>
<dbReference type="EMBL" id="CP144694">
    <property type="protein sequence ID" value="WVZ03101.1"/>
    <property type="molecule type" value="Genomic_DNA"/>
</dbReference>
<evidence type="ECO:0000256" key="1">
    <source>
        <dbReference type="ARBA" id="ARBA00004123"/>
    </source>
</evidence>
<evidence type="ECO:0000313" key="6">
    <source>
        <dbReference type="Proteomes" id="UP001374535"/>
    </source>
</evidence>
<feature type="domain" description="DDT" evidence="4">
    <location>
        <begin position="195"/>
        <end position="255"/>
    </location>
</feature>
<dbReference type="AlphaFoldDB" id="A0AAQ3N5U5"/>
<keyword evidence="2" id="KW-0539">Nucleus</keyword>
<gene>
    <name evidence="5" type="ORF">V8G54_023907</name>
</gene>
<feature type="compositionally biased region" description="Acidic residues" evidence="3">
    <location>
        <begin position="148"/>
        <end position="157"/>
    </location>
</feature>
<dbReference type="Pfam" id="PF02791">
    <property type="entry name" value="DDT"/>
    <property type="match status" value="1"/>
</dbReference>
<dbReference type="GO" id="GO:0005634">
    <property type="term" value="C:nucleus"/>
    <property type="evidence" value="ECO:0007669"/>
    <property type="project" value="UniProtKB-SubCell"/>
</dbReference>
<evidence type="ECO:0000256" key="2">
    <source>
        <dbReference type="ARBA" id="ARBA00023242"/>
    </source>
</evidence>
<evidence type="ECO:0000259" key="4">
    <source>
        <dbReference type="PROSITE" id="PS50827"/>
    </source>
</evidence>
<dbReference type="SMART" id="SM00571">
    <property type="entry name" value="DDT"/>
    <property type="match status" value="1"/>
</dbReference>
<reference evidence="5 6" key="1">
    <citation type="journal article" date="2023" name="Life. Sci Alliance">
        <title>Evolutionary insights into 3D genome organization and epigenetic landscape of Vigna mungo.</title>
        <authorList>
            <person name="Junaid A."/>
            <person name="Singh B."/>
            <person name="Bhatia S."/>
        </authorList>
    </citation>
    <scope>NUCLEOTIDE SEQUENCE [LARGE SCALE GENOMIC DNA]</scope>
    <source>
        <strain evidence="5">Urdbean</strain>
    </source>
</reference>
<name>A0AAQ3N5U5_VIGMU</name>
<feature type="region of interest" description="Disordered" evidence="3">
    <location>
        <begin position="146"/>
        <end position="183"/>
    </location>
</feature>